<proteinExistence type="predicted"/>
<organism evidence="2 3">
    <name type="scientific">Protopolystoma xenopodis</name>
    <dbReference type="NCBI Taxonomy" id="117903"/>
    <lineage>
        <taxon>Eukaryota</taxon>
        <taxon>Metazoa</taxon>
        <taxon>Spiralia</taxon>
        <taxon>Lophotrochozoa</taxon>
        <taxon>Platyhelminthes</taxon>
        <taxon>Monogenea</taxon>
        <taxon>Polyopisthocotylea</taxon>
        <taxon>Polystomatidea</taxon>
        <taxon>Polystomatidae</taxon>
        <taxon>Protopolystoma</taxon>
    </lineage>
</organism>
<name>A0A448WU34_9PLAT</name>
<feature type="compositionally biased region" description="Low complexity" evidence="1">
    <location>
        <begin position="81"/>
        <end position="90"/>
    </location>
</feature>
<feature type="region of interest" description="Disordered" evidence="1">
    <location>
        <begin position="1"/>
        <end position="20"/>
    </location>
</feature>
<feature type="compositionally biased region" description="Polar residues" evidence="1">
    <location>
        <begin position="56"/>
        <end position="80"/>
    </location>
</feature>
<reference evidence="2" key="1">
    <citation type="submission" date="2018-11" db="EMBL/GenBank/DDBJ databases">
        <authorList>
            <consortium name="Pathogen Informatics"/>
        </authorList>
    </citation>
    <scope>NUCLEOTIDE SEQUENCE</scope>
</reference>
<feature type="region of interest" description="Disordered" evidence="1">
    <location>
        <begin position="34"/>
        <end position="99"/>
    </location>
</feature>
<evidence type="ECO:0000313" key="2">
    <source>
        <dbReference type="EMBL" id="VEL20331.1"/>
    </source>
</evidence>
<evidence type="ECO:0000256" key="1">
    <source>
        <dbReference type="SAM" id="MobiDB-lite"/>
    </source>
</evidence>
<accession>A0A448WU34</accession>
<sequence>MPDLSTPTSNPPPLPRRTNRLTFITAASTTATTNDLYADKLGPSGASLAKLPSPPSHDTSLSPSNTIISRHSQPNDQPTPSQSLYNSSSSPFTDASPLSSIASHQSESLASSSSLCSASSSFIGKLNITTMPINPSMTMPELSVFAALTEVWRAHFYNGGGSSFLTAGSTSPPPVHFVTGDLSLAFPSALMRSGEAMATKDLVDSASVWLPELIIVLSSAERVRDLTAKHPGITIRQVLHAHYFVHAFIDMSL</sequence>
<gene>
    <name evidence="2" type="ORF">PXEA_LOCUS13771</name>
</gene>
<dbReference type="AlphaFoldDB" id="A0A448WU34"/>
<dbReference type="Proteomes" id="UP000784294">
    <property type="component" value="Unassembled WGS sequence"/>
</dbReference>
<evidence type="ECO:0000313" key="3">
    <source>
        <dbReference type="Proteomes" id="UP000784294"/>
    </source>
</evidence>
<protein>
    <submittedName>
        <fullName evidence="2">Uncharacterized protein</fullName>
    </submittedName>
</protein>
<dbReference type="EMBL" id="CAAALY010045955">
    <property type="protein sequence ID" value="VEL20331.1"/>
    <property type="molecule type" value="Genomic_DNA"/>
</dbReference>
<comment type="caution">
    <text evidence="2">The sequence shown here is derived from an EMBL/GenBank/DDBJ whole genome shotgun (WGS) entry which is preliminary data.</text>
</comment>
<keyword evidence="3" id="KW-1185">Reference proteome</keyword>